<evidence type="ECO:0000313" key="1">
    <source>
        <dbReference type="EMBL" id="KAG7361607.1"/>
    </source>
</evidence>
<organism evidence="1 2">
    <name type="scientific">Nitzschia inconspicua</name>
    <dbReference type="NCBI Taxonomy" id="303405"/>
    <lineage>
        <taxon>Eukaryota</taxon>
        <taxon>Sar</taxon>
        <taxon>Stramenopiles</taxon>
        <taxon>Ochrophyta</taxon>
        <taxon>Bacillariophyta</taxon>
        <taxon>Bacillariophyceae</taxon>
        <taxon>Bacillariophycidae</taxon>
        <taxon>Bacillariales</taxon>
        <taxon>Bacillariaceae</taxon>
        <taxon>Nitzschia</taxon>
    </lineage>
</organism>
<gene>
    <name evidence="1" type="ORF">IV203_036708</name>
</gene>
<comment type="caution">
    <text evidence="1">The sequence shown here is derived from an EMBL/GenBank/DDBJ whole genome shotgun (WGS) entry which is preliminary data.</text>
</comment>
<sequence length="276" mass="30777">MVSEVGETPSGNTNNAPNRSMFCSLKWGSFEALCCGDSGTIQRSPKDAGRGLLCDGQHGNLCCEKAQRNADTIGEPSTSRPWAQALLRDFENRWRKATEPTFLGTVEKGARDRQVGIHPAFLIASFLDPRSKDMVPDLGPVSERVAAIMFDLETENREAQCLVAVGTDTAVATSTANEEVWNWRKEDDFFADLKVDQDATLLTWPKLTLAFEPPLLHLKELIEKRRNHLDPELAGKMLFVTQNWDLHEKHLQDMLSAAAEQQEWEEVQGSEPPAAK</sequence>
<name>A0A9K3LGE7_9STRA</name>
<dbReference type="AlphaFoldDB" id="A0A9K3LGE7"/>
<dbReference type="Proteomes" id="UP000693970">
    <property type="component" value="Unassembled WGS sequence"/>
</dbReference>
<dbReference type="EMBL" id="JAGRRH010000013">
    <property type="protein sequence ID" value="KAG7361607.1"/>
    <property type="molecule type" value="Genomic_DNA"/>
</dbReference>
<proteinExistence type="predicted"/>
<reference evidence="1" key="1">
    <citation type="journal article" date="2021" name="Sci. Rep.">
        <title>Diploid genomic architecture of Nitzschia inconspicua, an elite biomass production diatom.</title>
        <authorList>
            <person name="Oliver A."/>
            <person name="Podell S."/>
            <person name="Pinowska A."/>
            <person name="Traller J.C."/>
            <person name="Smith S.R."/>
            <person name="McClure R."/>
            <person name="Beliaev A."/>
            <person name="Bohutskyi P."/>
            <person name="Hill E.A."/>
            <person name="Rabines A."/>
            <person name="Zheng H."/>
            <person name="Allen L.Z."/>
            <person name="Kuo A."/>
            <person name="Grigoriev I.V."/>
            <person name="Allen A.E."/>
            <person name="Hazlebeck D."/>
            <person name="Allen E.E."/>
        </authorList>
    </citation>
    <scope>NUCLEOTIDE SEQUENCE</scope>
    <source>
        <strain evidence="1">Hildebrandi</strain>
    </source>
</reference>
<protein>
    <submittedName>
        <fullName evidence="1">Uncharacterized protein</fullName>
    </submittedName>
</protein>
<dbReference type="OrthoDB" id="118710at2759"/>
<reference evidence="1" key="2">
    <citation type="submission" date="2021-04" db="EMBL/GenBank/DDBJ databases">
        <authorList>
            <person name="Podell S."/>
        </authorList>
    </citation>
    <scope>NUCLEOTIDE SEQUENCE</scope>
    <source>
        <strain evidence="1">Hildebrandi</strain>
    </source>
</reference>
<keyword evidence="2" id="KW-1185">Reference proteome</keyword>
<accession>A0A9K3LGE7</accession>
<evidence type="ECO:0000313" key="2">
    <source>
        <dbReference type="Proteomes" id="UP000693970"/>
    </source>
</evidence>